<sequence length="239" mass="26952">MASRIPMQVYEDTTLTHTDDHLYEPIKIDKKENNLNLSRKQWFNIFLLMLAGSLVSFGLGSTVTYFTIHSVMDLKMTNLDRGTDELFNMSISETLKMIVRERDLVIDSKMSVLEGRMNMQSTAQMLISENLKEVVNYHSKRDLVIDSKMSVLEGRMNMQSTAQMLISENLKEVINYHSKREKNNADIVGAMVHYGGSDTGHHMASASAFVQLASGDTVTIKGSRVDQVSLTSSMTIVRM</sequence>
<gene>
    <name evidence="2" type="ORF">MCOR_19698</name>
</gene>
<keyword evidence="1" id="KW-0812">Transmembrane</keyword>
<evidence type="ECO:0000313" key="2">
    <source>
        <dbReference type="EMBL" id="CAC5384012.1"/>
    </source>
</evidence>
<accession>A0A6J8BJZ7</accession>
<evidence type="ECO:0000256" key="1">
    <source>
        <dbReference type="SAM" id="Phobius"/>
    </source>
</evidence>
<keyword evidence="1" id="KW-0472">Membrane</keyword>
<name>A0A6J8BJZ7_MYTCO</name>
<organism evidence="2 3">
    <name type="scientific">Mytilus coruscus</name>
    <name type="common">Sea mussel</name>
    <dbReference type="NCBI Taxonomy" id="42192"/>
    <lineage>
        <taxon>Eukaryota</taxon>
        <taxon>Metazoa</taxon>
        <taxon>Spiralia</taxon>
        <taxon>Lophotrochozoa</taxon>
        <taxon>Mollusca</taxon>
        <taxon>Bivalvia</taxon>
        <taxon>Autobranchia</taxon>
        <taxon>Pteriomorphia</taxon>
        <taxon>Mytilida</taxon>
        <taxon>Mytiloidea</taxon>
        <taxon>Mytilidae</taxon>
        <taxon>Mytilinae</taxon>
        <taxon>Mytilus</taxon>
    </lineage>
</organism>
<feature type="transmembrane region" description="Helical" evidence="1">
    <location>
        <begin position="42"/>
        <end position="68"/>
    </location>
</feature>
<protein>
    <submittedName>
        <fullName evidence="2">Uncharacterized protein</fullName>
    </submittedName>
</protein>
<keyword evidence="3" id="KW-1185">Reference proteome</keyword>
<evidence type="ECO:0000313" key="3">
    <source>
        <dbReference type="Proteomes" id="UP000507470"/>
    </source>
</evidence>
<keyword evidence="1" id="KW-1133">Transmembrane helix</keyword>
<reference evidence="2 3" key="1">
    <citation type="submission" date="2020-06" db="EMBL/GenBank/DDBJ databases">
        <authorList>
            <person name="Li R."/>
            <person name="Bekaert M."/>
        </authorList>
    </citation>
    <scope>NUCLEOTIDE SEQUENCE [LARGE SCALE GENOMIC DNA]</scope>
    <source>
        <strain evidence="3">wild</strain>
    </source>
</reference>
<dbReference type="Proteomes" id="UP000507470">
    <property type="component" value="Unassembled WGS sequence"/>
</dbReference>
<dbReference type="EMBL" id="CACVKT020003474">
    <property type="protein sequence ID" value="CAC5384012.1"/>
    <property type="molecule type" value="Genomic_DNA"/>
</dbReference>
<dbReference type="AlphaFoldDB" id="A0A6J8BJZ7"/>
<proteinExistence type="predicted"/>